<dbReference type="Proteomes" id="UP000504638">
    <property type="component" value="Unplaced"/>
</dbReference>
<keyword evidence="1" id="KW-1133">Transmembrane helix</keyword>
<keyword evidence="3" id="KW-1185">Reference proteome</keyword>
<protein>
    <recommendedName>
        <fullName evidence="5">FUN14-domain-containing protein</fullName>
    </recommendedName>
</protein>
<accession>A0A6G1G5H9</accession>
<dbReference type="OrthoDB" id="3990500at2759"/>
<name>A0A6G1G5H9_9PEZI</name>
<keyword evidence="1" id="KW-0812">Transmembrane</keyword>
<reference evidence="4" key="3">
    <citation type="submission" date="2025-04" db="UniProtKB">
        <authorList>
            <consortium name="RefSeq"/>
        </authorList>
    </citation>
    <scope>IDENTIFICATION</scope>
    <source>
        <strain evidence="4">CBS 781.70</strain>
    </source>
</reference>
<dbReference type="GeneID" id="54415711"/>
<evidence type="ECO:0000256" key="1">
    <source>
        <dbReference type="SAM" id="Phobius"/>
    </source>
</evidence>
<feature type="transmembrane region" description="Helical" evidence="1">
    <location>
        <begin position="12"/>
        <end position="32"/>
    </location>
</feature>
<dbReference type="AlphaFoldDB" id="A0A6G1G5H9"/>
<dbReference type="RefSeq" id="XP_033534827.1">
    <property type="nucleotide sequence ID" value="XM_033675141.1"/>
</dbReference>
<proteinExistence type="predicted"/>
<evidence type="ECO:0008006" key="5">
    <source>
        <dbReference type="Google" id="ProtNLM"/>
    </source>
</evidence>
<gene>
    <name evidence="2 4" type="ORF">P152DRAFT_308551</name>
</gene>
<sequence>MASIFYGRPFAIRIARVASLTASATLVSPFFFQRPLRADSHASPFNTLLGSLPPKVEQRSDDGILNRKVVGQIASGSMLGVIGGLVISILSKPLALLLGLLFLGEQALEHHGIRLIPYGRIQGFLQRVGVKSVFHENPAFKLSFSTTFLLASFAEFREPQL</sequence>
<evidence type="ECO:0000313" key="3">
    <source>
        <dbReference type="Proteomes" id="UP000504638"/>
    </source>
</evidence>
<reference evidence="2 4" key="1">
    <citation type="submission" date="2020-01" db="EMBL/GenBank/DDBJ databases">
        <authorList>
            <consortium name="DOE Joint Genome Institute"/>
            <person name="Haridas S."/>
            <person name="Albert R."/>
            <person name="Binder M."/>
            <person name="Bloem J."/>
            <person name="Labutti K."/>
            <person name="Salamov A."/>
            <person name="Andreopoulos B."/>
            <person name="Baker S.E."/>
            <person name="Barry K."/>
            <person name="Bills G."/>
            <person name="Bluhm B.H."/>
            <person name="Cannon C."/>
            <person name="Castanera R."/>
            <person name="Culley D.E."/>
            <person name="Daum C."/>
            <person name="Ezra D."/>
            <person name="Gonzalez J.B."/>
            <person name="Henrissat B."/>
            <person name="Kuo A."/>
            <person name="Liang C."/>
            <person name="Lipzen A."/>
            <person name="Lutzoni F."/>
            <person name="Magnuson J."/>
            <person name="Mondo S."/>
            <person name="Nolan M."/>
            <person name="Ohm R."/>
            <person name="Pangilinan J."/>
            <person name="Park H.-J."/>
            <person name="Ramirez L."/>
            <person name="Alfaro M."/>
            <person name="Sun H."/>
            <person name="Tritt A."/>
            <person name="Yoshinaga Y."/>
            <person name="Zwiers L.-H."/>
            <person name="Turgeon B.G."/>
            <person name="Goodwin S.B."/>
            <person name="Spatafora J.W."/>
            <person name="Crous P.W."/>
            <person name="Grigoriev I.V."/>
        </authorList>
    </citation>
    <scope>NUCLEOTIDE SEQUENCE</scope>
    <source>
        <strain evidence="2 4">CBS 781.70</strain>
    </source>
</reference>
<keyword evidence="1" id="KW-0472">Membrane</keyword>
<reference evidence="4" key="2">
    <citation type="submission" date="2020-04" db="EMBL/GenBank/DDBJ databases">
        <authorList>
            <consortium name="NCBI Genome Project"/>
        </authorList>
    </citation>
    <scope>NUCLEOTIDE SEQUENCE</scope>
    <source>
        <strain evidence="4">CBS 781.70</strain>
    </source>
</reference>
<evidence type="ECO:0000313" key="2">
    <source>
        <dbReference type="EMBL" id="KAF1813196.1"/>
    </source>
</evidence>
<organism evidence="2">
    <name type="scientific">Eremomyces bilateralis CBS 781.70</name>
    <dbReference type="NCBI Taxonomy" id="1392243"/>
    <lineage>
        <taxon>Eukaryota</taxon>
        <taxon>Fungi</taxon>
        <taxon>Dikarya</taxon>
        <taxon>Ascomycota</taxon>
        <taxon>Pezizomycotina</taxon>
        <taxon>Dothideomycetes</taxon>
        <taxon>Dothideomycetes incertae sedis</taxon>
        <taxon>Eremomycetales</taxon>
        <taxon>Eremomycetaceae</taxon>
        <taxon>Eremomyces</taxon>
    </lineage>
</organism>
<evidence type="ECO:0000313" key="4">
    <source>
        <dbReference type="RefSeq" id="XP_033534827.1"/>
    </source>
</evidence>
<dbReference type="EMBL" id="ML975155">
    <property type="protein sequence ID" value="KAF1813196.1"/>
    <property type="molecule type" value="Genomic_DNA"/>
</dbReference>
<feature type="transmembrane region" description="Helical" evidence="1">
    <location>
        <begin position="78"/>
        <end position="104"/>
    </location>
</feature>